<organism evidence="8 9">
    <name type="scientific">Streptomyces glaucus</name>
    <dbReference type="NCBI Taxonomy" id="284029"/>
    <lineage>
        <taxon>Bacteria</taxon>
        <taxon>Bacillati</taxon>
        <taxon>Actinomycetota</taxon>
        <taxon>Actinomycetes</taxon>
        <taxon>Kitasatosporales</taxon>
        <taxon>Streptomycetaceae</taxon>
        <taxon>Streptomyces</taxon>
    </lineage>
</organism>
<dbReference type="Gene3D" id="3.40.50.300">
    <property type="entry name" value="P-loop containing nucleotide triphosphate hydrolases"/>
    <property type="match status" value="1"/>
</dbReference>
<dbReference type="CDD" id="cd03230">
    <property type="entry name" value="ABC_DR_subfamily_A"/>
    <property type="match status" value="1"/>
</dbReference>
<dbReference type="PANTHER" id="PTHR42711">
    <property type="entry name" value="ABC TRANSPORTER ATP-BINDING PROTEIN"/>
    <property type="match status" value="1"/>
</dbReference>
<sequence length="301" mass="34114">MVAPTPADASEVRTSPAPDPFAVSVRGLRMRYGDRDVLRGVDLDIRRGEVLALLGPNGAGKSTTIEILEGFRRRSEGEVRVLGHDPQYVGDDWRARVGIVMQSWRDHARWRVRELLDHFGRYYRNARTTDELLMAVGLTDQATQECHRLSGGQRRRLDVALGIIGRPELLFLDEPTTGFDPESRFAFHELIERLRTTDNTTILLTTHDLAEAERLSDSIAVLINGRLITCGPADQLVREVGAEAEVRWVEEGSVQRQFTSDPSRLVWELHCRIDGPIDGLEIRRPTLEDTYLRLLRQEQVS</sequence>
<dbReference type="SUPFAM" id="SSF52540">
    <property type="entry name" value="P-loop containing nucleoside triphosphate hydrolases"/>
    <property type="match status" value="1"/>
</dbReference>
<reference evidence="8 9" key="1">
    <citation type="journal article" date="2019" name="Int. J. Syst. Evol. Microbiol.">
        <title>The Global Catalogue of Microorganisms (GCM) 10K type strain sequencing project: providing services to taxonomists for standard genome sequencing and annotation.</title>
        <authorList>
            <consortium name="The Broad Institute Genomics Platform"/>
            <consortium name="The Broad Institute Genome Sequencing Center for Infectious Disease"/>
            <person name="Wu L."/>
            <person name="Ma J."/>
        </authorList>
    </citation>
    <scope>NUCLEOTIDE SEQUENCE [LARGE SCALE GENOMIC DNA]</scope>
    <source>
        <strain evidence="8 9">JCM 6922</strain>
    </source>
</reference>
<evidence type="ECO:0000256" key="5">
    <source>
        <dbReference type="ARBA" id="ARBA00022840"/>
    </source>
</evidence>
<dbReference type="PROSITE" id="PS00211">
    <property type="entry name" value="ABC_TRANSPORTER_1"/>
    <property type="match status" value="1"/>
</dbReference>
<protein>
    <submittedName>
        <fullName evidence="8">ABC transporter ATP-binding protein</fullName>
    </submittedName>
</protein>
<comment type="caution">
    <text evidence="8">The sequence shown here is derived from an EMBL/GenBank/DDBJ whole genome shotgun (WGS) entry which is preliminary data.</text>
</comment>
<feature type="domain" description="ABC transporter" evidence="7">
    <location>
        <begin position="23"/>
        <end position="249"/>
    </location>
</feature>
<dbReference type="SMART" id="SM00382">
    <property type="entry name" value="AAA"/>
    <property type="match status" value="1"/>
</dbReference>
<keyword evidence="5 8" id="KW-0067">ATP-binding</keyword>
<dbReference type="InterPro" id="IPR050763">
    <property type="entry name" value="ABC_transporter_ATP-binding"/>
</dbReference>
<evidence type="ECO:0000313" key="9">
    <source>
        <dbReference type="Proteomes" id="UP001500460"/>
    </source>
</evidence>
<dbReference type="InterPro" id="IPR003593">
    <property type="entry name" value="AAA+_ATPase"/>
</dbReference>
<gene>
    <name evidence="8" type="ORF">GCM10010421_46630</name>
</gene>
<comment type="subcellular location">
    <subcellularLocation>
        <location evidence="1">Cell membrane</location>
        <topology evidence="1">Peripheral membrane protein</topology>
    </subcellularLocation>
</comment>
<evidence type="ECO:0000259" key="7">
    <source>
        <dbReference type="PROSITE" id="PS50893"/>
    </source>
</evidence>
<proteinExistence type="inferred from homology"/>
<keyword evidence="6" id="KW-0046">Antibiotic resistance</keyword>
<evidence type="ECO:0000256" key="1">
    <source>
        <dbReference type="ARBA" id="ARBA00004202"/>
    </source>
</evidence>
<keyword evidence="4" id="KW-0547">Nucleotide-binding</keyword>
<dbReference type="GO" id="GO:0005524">
    <property type="term" value="F:ATP binding"/>
    <property type="evidence" value="ECO:0007669"/>
    <property type="project" value="UniProtKB-KW"/>
</dbReference>
<dbReference type="PROSITE" id="PS50893">
    <property type="entry name" value="ABC_TRANSPORTER_2"/>
    <property type="match status" value="1"/>
</dbReference>
<evidence type="ECO:0000313" key="8">
    <source>
        <dbReference type="EMBL" id="GAA2449037.1"/>
    </source>
</evidence>
<evidence type="ECO:0000256" key="6">
    <source>
        <dbReference type="ARBA" id="ARBA00023251"/>
    </source>
</evidence>
<dbReference type="RefSeq" id="WP_425578016.1">
    <property type="nucleotide sequence ID" value="NZ_BAAATK010000034.1"/>
</dbReference>
<dbReference type="Proteomes" id="UP001500460">
    <property type="component" value="Unassembled WGS sequence"/>
</dbReference>
<dbReference type="InterPro" id="IPR003439">
    <property type="entry name" value="ABC_transporter-like_ATP-bd"/>
</dbReference>
<evidence type="ECO:0000256" key="2">
    <source>
        <dbReference type="ARBA" id="ARBA00005417"/>
    </source>
</evidence>
<dbReference type="InterPro" id="IPR027417">
    <property type="entry name" value="P-loop_NTPase"/>
</dbReference>
<evidence type="ECO:0000256" key="4">
    <source>
        <dbReference type="ARBA" id="ARBA00022741"/>
    </source>
</evidence>
<accession>A0ABN3K7D1</accession>
<keyword evidence="3" id="KW-0813">Transport</keyword>
<evidence type="ECO:0000256" key="3">
    <source>
        <dbReference type="ARBA" id="ARBA00022448"/>
    </source>
</evidence>
<dbReference type="PANTHER" id="PTHR42711:SF5">
    <property type="entry name" value="ABC TRANSPORTER ATP-BINDING PROTEIN NATA"/>
    <property type="match status" value="1"/>
</dbReference>
<keyword evidence="9" id="KW-1185">Reference proteome</keyword>
<comment type="similarity">
    <text evidence="2">Belongs to the ABC transporter superfamily.</text>
</comment>
<dbReference type="InterPro" id="IPR017871">
    <property type="entry name" value="ABC_transporter-like_CS"/>
</dbReference>
<dbReference type="EMBL" id="BAAATK010000034">
    <property type="protein sequence ID" value="GAA2449037.1"/>
    <property type="molecule type" value="Genomic_DNA"/>
</dbReference>
<name>A0ABN3K7D1_9ACTN</name>
<dbReference type="Pfam" id="PF00005">
    <property type="entry name" value="ABC_tran"/>
    <property type="match status" value="1"/>
</dbReference>